<sequence>MKSEIDGDYKDSDADDSKEFTIDQLRASLKKSTHDLIMAANKMSSNSESNDSGDENRGHDADSSSDTSSVVNLDENLFPQEDHKNYQGAEANTEDAIDYDNLDISDEIKELFHHITAYEPIDLELETPLKCFFPSYIPAVGEVDPMIKIPRPDGVPDGLGITELDEIVMADQSNAAVIELQLRNWSKTQEGTRLAIRSISNAANFPQEIDRWIQSVEEIHEKEEPISAVWSDPDILRVKELMKPWPKELQQELQNSDLRVPSPDIDLSLSEYARILCALNGIPVRDGSLIDSVHMMFRMFTSFMADK</sequence>
<evidence type="ECO:0000256" key="2">
    <source>
        <dbReference type="ARBA" id="ARBA00007700"/>
    </source>
</evidence>
<gene>
    <name evidence="8" type="ORF">HJC23_002142</name>
</gene>
<dbReference type="Pfam" id="PF12317">
    <property type="entry name" value="IFT46_B_C"/>
    <property type="match status" value="1"/>
</dbReference>
<dbReference type="GO" id="GO:0120025">
    <property type="term" value="C:plasma membrane bounded cell projection"/>
    <property type="evidence" value="ECO:0007669"/>
    <property type="project" value="UniProtKB-ARBA"/>
</dbReference>
<keyword evidence="4" id="KW-0969">Cilium</keyword>
<accession>A0ABD3Q892</accession>
<comment type="similarity">
    <text evidence="2">Belongs to the IFT46 family.</text>
</comment>
<name>A0ABD3Q892_9STRA</name>
<organism evidence="8 9">
    <name type="scientific">Cyclotella cryptica</name>
    <dbReference type="NCBI Taxonomy" id="29204"/>
    <lineage>
        <taxon>Eukaryota</taxon>
        <taxon>Sar</taxon>
        <taxon>Stramenopiles</taxon>
        <taxon>Ochrophyta</taxon>
        <taxon>Bacillariophyta</taxon>
        <taxon>Coscinodiscophyceae</taxon>
        <taxon>Thalassiosirophycidae</taxon>
        <taxon>Stephanodiscales</taxon>
        <taxon>Stephanodiscaceae</taxon>
        <taxon>Cyclotella</taxon>
    </lineage>
</organism>
<evidence type="ECO:0000256" key="4">
    <source>
        <dbReference type="ARBA" id="ARBA00023069"/>
    </source>
</evidence>
<keyword evidence="3" id="KW-0963">Cytoplasm</keyword>
<dbReference type="PANTHER" id="PTHR13376">
    <property type="entry name" value="INTRAFLAGELLAR TRANSPORT PROTEIN 46 HOMOLOG"/>
    <property type="match status" value="1"/>
</dbReference>
<feature type="region of interest" description="Disordered" evidence="7">
    <location>
        <begin position="38"/>
        <end position="70"/>
    </location>
</feature>
<dbReference type="PANTHER" id="PTHR13376:SF0">
    <property type="entry name" value="INTRAFLAGELLAR TRANSPORT PROTEIN 46 HOMOLOG"/>
    <property type="match status" value="1"/>
</dbReference>
<evidence type="ECO:0000313" key="9">
    <source>
        <dbReference type="Proteomes" id="UP001516023"/>
    </source>
</evidence>
<reference evidence="8 9" key="1">
    <citation type="journal article" date="2020" name="G3 (Bethesda)">
        <title>Improved Reference Genome for Cyclotella cryptica CCMP332, a Model for Cell Wall Morphogenesis, Salinity Adaptation, and Lipid Production in Diatoms (Bacillariophyta).</title>
        <authorList>
            <person name="Roberts W.R."/>
            <person name="Downey K.M."/>
            <person name="Ruck E.C."/>
            <person name="Traller J.C."/>
            <person name="Alverson A.J."/>
        </authorList>
    </citation>
    <scope>NUCLEOTIDE SEQUENCE [LARGE SCALE GENOMIC DNA]</scope>
    <source>
        <strain evidence="8 9">CCMP332</strain>
    </source>
</reference>
<comment type="caution">
    <text evidence="8">The sequence shown here is derived from an EMBL/GenBank/DDBJ whole genome shotgun (WGS) entry which is preliminary data.</text>
</comment>
<proteinExistence type="inferred from homology"/>
<evidence type="ECO:0000256" key="6">
    <source>
        <dbReference type="ARBA" id="ARBA00023273"/>
    </source>
</evidence>
<keyword evidence="5" id="KW-0206">Cytoskeleton</keyword>
<evidence type="ECO:0000256" key="1">
    <source>
        <dbReference type="ARBA" id="ARBA00004120"/>
    </source>
</evidence>
<feature type="region of interest" description="Disordered" evidence="7">
    <location>
        <begin position="1"/>
        <end position="20"/>
    </location>
</feature>
<evidence type="ECO:0000256" key="7">
    <source>
        <dbReference type="SAM" id="MobiDB-lite"/>
    </source>
</evidence>
<dbReference type="AlphaFoldDB" id="A0ABD3Q892"/>
<protein>
    <recommendedName>
        <fullName evidence="10">Intraflagellar transport protein 46 homolog</fullName>
    </recommendedName>
</protein>
<evidence type="ECO:0000313" key="8">
    <source>
        <dbReference type="EMBL" id="KAL3795871.1"/>
    </source>
</evidence>
<dbReference type="Proteomes" id="UP001516023">
    <property type="component" value="Unassembled WGS sequence"/>
</dbReference>
<evidence type="ECO:0000256" key="5">
    <source>
        <dbReference type="ARBA" id="ARBA00023212"/>
    </source>
</evidence>
<comment type="subcellular location">
    <subcellularLocation>
        <location evidence="1">Cytoplasm</location>
        <location evidence="1">Cytoskeleton</location>
        <location evidence="1">Cilium basal body</location>
    </subcellularLocation>
</comment>
<dbReference type="EMBL" id="JABMIG020000067">
    <property type="protein sequence ID" value="KAL3795871.1"/>
    <property type="molecule type" value="Genomic_DNA"/>
</dbReference>
<keyword evidence="6" id="KW-0966">Cell projection</keyword>
<dbReference type="InterPro" id="IPR022088">
    <property type="entry name" value="Intraflagellar_transp_cmplxB"/>
</dbReference>
<keyword evidence="9" id="KW-1185">Reference proteome</keyword>
<evidence type="ECO:0000256" key="3">
    <source>
        <dbReference type="ARBA" id="ARBA00022490"/>
    </source>
</evidence>
<evidence type="ECO:0008006" key="10">
    <source>
        <dbReference type="Google" id="ProtNLM"/>
    </source>
</evidence>